<dbReference type="Pfam" id="PF19086">
    <property type="entry name" value="Terpene_syn_C_2"/>
    <property type="match status" value="1"/>
</dbReference>
<dbReference type="Proteomes" id="UP001610446">
    <property type="component" value="Unassembled WGS sequence"/>
</dbReference>
<keyword evidence="6" id="KW-1185">Reference proteome</keyword>
<comment type="caution">
    <text evidence="5">The sequence shown here is derived from an EMBL/GenBank/DDBJ whole genome shotgun (WGS) entry which is preliminary data.</text>
</comment>
<dbReference type="EC" id="4.2.3.-" evidence="4"/>
<evidence type="ECO:0000313" key="6">
    <source>
        <dbReference type="Proteomes" id="UP001610446"/>
    </source>
</evidence>
<reference evidence="5 6" key="1">
    <citation type="submission" date="2024-07" db="EMBL/GenBank/DDBJ databases">
        <title>Section-level genome sequencing and comparative genomics of Aspergillus sections Usti and Cavernicolus.</title>
        <authorList>
            <consortium name="Lawrence Berkeley National Laboratory"/>
            <person name="Nybo J.L."/>
            <person name="Vesth T.C."/>
            <person name="Theobald S."/>
            <person name="Frisvad J.C."/>
            <person name="Larsen T.O."/>
            <person name="Kjaerboelling I."/>
            <person name="Rothschild-Mancinelli K."/>
            <person name="Lyhne E.K."/>
            <person name="Kogle M.E."/>
            <person name="Barry K."/>
            <person name="Clum A."/>
            <person name="Na H."/>
            <person name="Ledsgaard L."/>
            <person name="Lin J."/>
            <person name="Lipzen A."/>
            <person name="Kuo A."/>
            <person name="Riley R."/>
            <person name="Mondo S."/>
            <person name="Labutti K."/>
            <person name="Haridas S."/>
            <person name="Pangalinan J."/>
            <person name="Salamov A.A."/>
            <person name="Simmons B.A."/>
            <person name="Magnuson J.K."/>
            <person name="Chen J."/>
            <person name="Drula E."/>
            <person name="Henrissat B."/>
            <person name="Wiebenga A."/>
            <person name="Lubbers R.J."/>
            <person name="Gomes A.C."/>
            <person name="Makela M.R."/>
            <person name="Stajich J."/>
            <person name="Grigoriev I.V."/>
            <person name="Mortensen U.H."/>
            <person name="De Vries R.P."/>
            <person name="Baker S.E."/>
            <person name="Andersen M.R."/>
        </authorList>
    </citation>
    <scope>NUCLEOTIDE SEQUENCE [LARGE SCALE GENOMIC DNA]</scope>
    <source>
        <strain evidence="5 6">CBS 123904</strain>
    </source>
</reference>
<dbReference type="PANTHER" id="PTHR35201:SF4">
    <property type="entry name" value="BETA-PINACENE SYNTHASE-RELATED"/>
    <property type="match status" value="1"/>
</dbReference>
<evidence type="ECO:0000256" key="2">
    <source>
        <dbReference type="ARBA" id="ARBA00006333"/>
    </source>
</evidence>
<accession>A0ABR4JVM3</accession>
<comment type="cofactor">
    <cofactor evidence="1 4">
        <name>Mg(2+)</name>
        <dbReference type="ChEBI" id="CHEBI:18420"/>
    </cofactor>
</comment>
<keyword evidence="4" id="KW-0456">Lyase</keyword>
<evidence type="ECO:0000256" key="4">
    <source>
        <dbReference type="RuleBase" id="RU366034"/>
    </source>
</evidence>
<dbReference type="InterPro" id="IPR008949">
    <property type="entry name" value="Isoprenoid_synthase_dom_sf"/>
</dbReference>
<evidence type="ECO:0000256" key="1">
    <source>
        <dbReference type="ARBA" id="ARBA00001946"/>
    </source>
</evidence>
<keyword evidence="3 4" id="KW-0460">Magnesium</keyword>
<dbReference type="Gene3D" id="1.10.600.10">
    <property type="entry name" value="Farnesyl Diphosphate Synthase"/>
    <property type="match status" value="1"/>
</dbReference>
<evidence type="ECO:0000313" key="5">
    <source>
        <dbReference type="EMBL" id="KAL2844068.1"/>
    </source>
</evidence>
<sequence>MSSAKTKQADFWVSLEGQHVRVPYLPRLFPSWKARLHPEYERGRDEVLNPWIRRWVDDDTTCRKLQKAEFGVFAAILCADSSFDRMCTVAKYFAWYFIWDDIFDCGSLQGQPLAMKEYREASKQYIKHQLLPENPCPDLSKYSTELQKALACWAEVGFHMRSVCDRGTCEVSSDAMLDYINAVDDANALFQDGSIPSVEAYWRRRDYAAGVYPTIATIPFALGVDVRSEDATNPRMRQLWKHTSYLVHITNDILSLRKELKDGQIENIVPVLMLNKGIGINDAIQHGYKFAEEHARGIERSAAALLSEFDDGRNDVAKAFARGCMDIAAGLIHWR</sequence>
<keyword evidence="4" id="KW-0479">Metal-binding</keyword>
<evidence type="ECO:0000256" key="3">
    <source>
        <dbReference type="ARBA" id="ARBA00022842"/>
    </source>
</evidence>
<dbReference type="EMBL" id="JBFXLU010000084">
    <property type="protein sequence ID" value="KAL2844068.1"/>
    <property type="molecule type" value="Genomic_DNA"/>
</dbReference>
<dbReference type="InterPro" id="IPR034686">
    <property type="entry name" value="Terpene_cyclase-like_2"/>
</dbReference>
<gene>
    <name evidence="5" type="ORF">BJY01DRAFT_248313</name>
</gene>
<protein>
    <recommendedName>
        <fullName evidence="4">Terpene synthase</fullName>
        <ecNumber evidence="4">4.2.3.-</ecNumber>
    </recommendedName>
</protein>
<organism evidence="5 6">
    <name type="scientific">Aspergillus pseudoustus</name>
    <dbReference type="NCBI Taxonomy" id="1810923"/>
    <lineage>
        <taxon>Eukaryota</taxon>
        <taxon>Fungi</taxon>
        <taxon>Dikarya</taxon>
        <taxon>Ascomycota</taxon>
        <taxon>Pezizomycotina</taxon>
        <taxon>Eurotiomycetes</taxon>
        <taxon>Eurotiomycetidae</taxon>
        <taxon>Eurotiales</taxon>
        <taxon>Aspergillaceae</taxon>
        <taxon>Aspergillus</taxon>
        <taxon>Aspergillus subgen. Nidulantes</taxon>
    </lineage>
</organism>
<name>A0ABR4JVM3_9EURO</name>
<dbReference type="PANTHER" id="PTHR35201">
    <property type="entry name" value="TERPENE SYNTHASE"/>
    <property type="match status" value="1"/>
</dbReference>
<comment type="similarity">
    <text evidence="2 4">Belongs to the terpene synthase family.</text>
</comment>
<dbReference type="SUPFAM" id="SSF48576">
    <property type="entry name" value="Terpenoid synthases"/>
    <property type="match status" value="1"/>
</dbReference>
<proteinExistence type="inferred from homology"/>